<keyword evidence="4" id="KW-1185">Reference proteome</keyword>
<feature type="chain" id="PRO_5039713798" description="DUF4333 domain-containing protein" evidence="1">
    <location>
        <begin position="21"/>
        <end position="102"/>
    </location>
</feature>
<reference evidence="3 4" key="1">
    <citation type="submission" date="2017-04" db="EMBL/GenBank/DDBJ databases">
        <authorList>
            <person name="Afonso C.L."/>
            <person name="Miller P.J."/>
            <person name="Scott M.A."/>
            <person name="Spackman E."/>
            <person name="Goraichik I."/>
            <person name="Dimitrov K.M."/>
            <person name="Suarez D.L."/>
            <person name="Swayne D.E."/>
        </authorList>
    </citation>
    <scope>NUCLEOTIDE SEQUENCE [LARGE SCALE GENOMIC DNA]</scope>
    <source>
        <strain evidence="3 4">DSM 43828</strain>
    </source>
</reference>
<dbReference type="Proteomes" id="UP000192674">
    <property type="component" value="Unassembled WGS sequence"/>
</dbReference>
<dbReference type="AlphaFoldDB" id="A0A1W2EMT3"/>
<evidence type="ECO:0000256" key="1">
    <source>
        <dbReference type="SAM" id="SignalP"/>
    </source>
</evidence>
<dbReference type="Pfam" id="PF14230">
    <property type="entry name" value="DUF4333"/>
    <property type="match status" value="1"/>
</dbReference>
<feature type="domain" description="DUF4333" evidence="2">
    <location>
        <begin position="28"/>
        <end position="92"/>
    </location>
</feature>
<protein>
    <recommendedName>
        <fullName evidence="2">DUF4333 domain-containing protein</fullName>
    </recommendedName>
</protein>
<dbReference type="EMBL" id="FWXV01000003">
    <property type="protein sequence ID" value="SMD11003.1"/>
    <property type="molecule type" value="Genomic_DNA"/>
</dbReference>
<dbReference type="OrthoDB" id="3405072at2"/>
<proteinExistence type="predicted"/>
<name>A0A1W2EMT3_KIBAR</name>
<dbReference type="RefSeq" id="WP_084428895.1">
    <property type="nucleotide sequence ID" value="NZ_FWXV01000003.1"/>
</dbReference>
<dbReference type="InterPro" id="IPR025637">
    <property type="entry name" value="DUF4333"/>
</dbReference>
<evidence type="ECO:0000313" key="4">
    <source>
        <dbReference type="Proteomes" id="UP000192674"/>
    </source>
</evidence>
<evidence type="ECO:0000313" key="3">
    <source>
        <dbReference type="EMBL" id="SMD11003.1"/>
    </source>
</evidence>
<organism evidence="3 4">
    <name type="scientific">Kibdelosporangium aridum</name>
    <dbReference type="NCBI Taxonomy" id="2030"/>
    <lineage>
        <taxon>Bacteria</taxon>
        <taxon>Bacillati</taxon>
        <taxon>Actinomycetota</taxon>
        <taxon>Actinomycetes</taxon>
        <taxon>Pseudonocardiales</taxon>
        <taxon>Pseudonocardiaceae</taxon>
        <taxon>Kibdelosporangium</taxon>
    </lineage>
</organism>
<gene>
    <name evidence="3" type="ORF">SAMN05661093_04720</name>
</gene>
<accession>A0A1W2EMT3</accession>
<keyword evidence="1" id="KW-0732">Signal</keyword>
<feature type="signal peptide" evidence="1">
    <location>
        <begin position="1"/>
        <end position="20"/>
    </location>
</feature>
<sequence length="102" mass="11293">MRWVLPLLLLMAACSNSTDGVPTPAPETEEKVLDGRNVEDGVKRILNERYSDNAESVTCPDDQPVKVGHTFTCDVTVSGEQRKVTITVRSEENAEYEVSQPQ</sequence>
<evidence type="ECO:0000259" key="2">
    <source>
        <dbReference type="Pfam" id="PF14230"/>
    </source>
</evidence>